<keyword evidence="9" id="KW-1185">Reference proteome</keyword>
<sequence length="970" mass="106754">MGSQGGFGQSKEFLDLIKSIGEARSKAEEDRIVLHEIETLKRRITEPDIPKRKMKEYIIRLVYVEMLGHDASFGYIHAVKMTHDDNIHLKRTGYLAVTLFLNEDHDLIILIVNTIQKDLKSDNYLVVCAALNVVCKLINEETIPAVLPQVVELLGHQKEAVRKKAVMALHRFYQRAPSSVNHLISNFRKKLCDNDPGVMGATLCPLYDLITIDVNAYKDLVASFASILKQVAERRLPKSYDYHQMPAPFIQIKLLKILALLGSGDKKASEQMYTIIGDIMRKCDSTSNIGNAVLYECICCISSMHPNPKLLESAADAIAKFLKSDSHNLKYLGIDALGRLIKLSPEIAEQHQLAVIDCLEDPDDTLKRKTFELLYKMTKSSNVEVIVDRMIDYMININDSHYKTEIASRCVELAEQFAPSNQWFIQTMNRVFEHAGDLVNPKVAHNLMRLIAEGFGEEDDTADSQLRSSAVESYLRIVVEPKLPSTFLQVICWVLGEYGTADGKYSASYITGKLCDVAEAYSTDDTVKAYAISALMKIYSFEIAAGRKVDVLPECQSFIEELLASHSTDLQQRAYELQAILGLDANVATNIMPMDASCEDIEIDRSLSFVNSYVQQSIEKGAQPYIPESERSGMTDVSSFRSQELHEVSSHALRFEAYELPKPVMPSRVSPIEQSSSNELVPAPEPSYHAEMHQVASSVPSVSDTGSLELKLKLDGVQRKWGRPTYSSAAPSTSNADIPKIQNGAPQLDAVSSSSSKAVSYDSRRQQVEISAEKQKLAASLFGGTSKSHKRQSSGSQKVPKTNIPAAEKSHVAKNATSDTAVLERTPQPPPDLLDLDESTVSSSAQSLDPFKQLEGLLDLNQDTSTLTTSDASASGAPDVMSLYGETTLNVQSGGVPNLLPAGRDEANLLSGLAGTPNRDGHGENTVTNPTQQLNKGPNAKESLEKDALVRQLGVTPTGQNPNLFRDLLG</sequence>
<dbReference type="Proteomes" id="UP000295252">
    <property type="component" value="Chromosome X"/>
</dbReference>
<evidence type="ECO:0000256" key="3">
    <source>
        <dbReference type="ARBA" id="ARBA00022927"/>
    </source>
</evidence>
<feature type="compositionally biased region" description="Polar residues" evidence="6">
    <location>
        <begin position="725"/>
        <end position="736"/>
    </location>
</feature>
<organism evidence="8 9">
    <name type="scientific">Coffea canephora</name>
    <name type="common">Robusta coffee</name>
    <dbReference type="NCBI Taxonomy" id="49390"/>
    <lineage>
        <taxon>Eukaryota</taxon>
        <taxon>Viridiplantae</taxon>
        <taxon>Streptophyta</taxon>
        <taxon>Embryophyta</taxon>
        <taxon>Tracheophyta</taxon>
        <taxon>Spermatophyta</taxon>
        <taxon>Magnoliopsida</taxon>
        <taxon>eudicotyledons</taxon>
        <taxon>Gunneridae</taxon>
        <taxon>Pentapetalae</taxon>
        <taxon>asterids</taxon>
        <taxon>lamiids</taxon>
        <taxon>Gentianales</taxon>
        <taxon>Rubiaceae</taxon>
        <taxon>Ixoroideae</taxon>
        <taxon>Gardenieae complex</taxon>
        <taxon>Bertiereae - Coffeeae clade</taxon>
        <taxon>Coffeeae</taxon>
        <taxon>Coffea</taxon>
    </lineage>
</organism>
<dbReference type="InterPro" id="IPR050840">
    <property type="entry name" value="Adaptor_Complx_Large_Subunit"/>
</dbReference>
<feature type="region of interest" description="Disordered" evidence="6">
    <location>
        <begin position="722"/>
        <end position="762"/>
    </location>
</feature>
<reference evidence="9" key="1">
    <citation type="journal article" date="2014" name="Science">
        <title>The coffee genome provides insight into the convergent evolution of caffeine biosynthesis.</title>
        <authorList>
            <person name="Denoeud F."/>
            <person name="Carretero-Paulet L."/>
            <person name="Dereeper A."/>
            <person name="Droc G."/>
            <person name="Guyot R."/>
            <person name="Pietrella M."/>
            <person name="Zheng C."/>
            <person name="Alberti A."/>
            <person name="Anthony F."/>
            <person name="Aprea G."/>
            <person name="Aury J.M."/>
            <person name="Bento P."/>
            <person name="Bernard M."/>
            <person name="Bocs S."/>
            <person name="Campa C."/>
            <person name="Cenci A."/>
            <person name="Combes M.C."/>
            <person name="Crouzillat D."/>
            <person name="Da Silva C."/>
            <person name="Daddiego L."/>
            <person name="De Bellis F."/>
            <person name="Dussert S."/>
            <person name="Garsmeur O."/>
            <person name="Gayraud T."/>
            <person name="Guignon V."/>
            <person name="Jahn K."/>
            <person name="Jamilloux V."/>
            <person name="Joet T."/>
            <person name="Labadie K."/>
            <person name="Lan T."/>
            <person name="Leclercq J."/>
            <person name="Lepelley M."/>
            <person name="Leroy T."/>
            <person name="Li L.T."/>
            <person name="Librado P."/>
            <person name="Lopez L."/>
            <person name="Munoz A."/>
            <person name="Noel B."/>
            <person name="Pallavicini A."/>
            <person name="Perrotta G."/>
            <person name="Poncet V."/>
            <person name="Pot D."/>
            <person name="Priyono X."/>
            <person name="Rigoreau M."/>
            <person name="Rouard M."/>
            <person name="Rozas J."/>
            <person name="Tranchant-Dubreuil C."/>
            <person name="VanBuren R."/>
            <person name="Zhang Q."/>
            <person name="Andrade A.C."/>
            <person name="Argout X."/>
            <person name="Bertrand B."/>
            <person name="de Kochko A."/>
            <person name="Graziosi G."/>
            <person name="Henry R.J."/>
            <person name="Jayarama X."/>
            <person name="Ming R."/>
            <person name="Nagai C."/>
            <person name="Rounsley S."/>
            <person name="Sankoff D."/>
            <person name="Giuliano G."/>
            <person name="Albert V.A."/>
            <person name="Wincker P."/>
            <person name="Lashermes P."/>
        </authorList>
    </citation>
    <scope>NUCLEOTIDE SEQUENCE [LARGE SCALE GENOMIC DNA]</scope>
    <source>
        <strain evidence="9">cv. DH200-94</strain>
    </source>
</reference>
<comment type="similarity">
    <text evidence="5">Belongs to the adaptor complexes large subunit family.</text>
</comment>
<evidence type="ECO:0000313" key="8">
    <source>
        <dbReference type="EMBL" id="CDP07217.1"/>
    </source>
</evidence>
<evidence type="ECO:0000259" key="7">
    <source>
        <dbReference type="Pfam" id="PF01602"/>
    </source>
</evidence>
<dbReference type="InterPro" id="IPR016024">
    <property type="entry name" value="ARM-type_fold"/>
</dbReference>
<dbReference type="OrthoDB" id="29308at2759"/>
<keyword evidence="5" id="KW-0333">Golgi apparatus</keyword>
<dbReference type="InParanoid" id="A0A068UG44"/>
<gene>
    <name evidence="8" type="ORF">GSCOC_T00024399001</name>
</gene>
<comment type="function">
    <text evidence="5">Subunit of novel type of clathrin- or non-clathrin-associated protein coat involved in targeting proteins from the trans-Golgi network (TGN) to the endosomal-lysosomal system.</text>
</comment>
<dbReference type="InterPro" id="IPR011989">
    <property type="entry name" value="ARM-like"/>
</dbReference>
<dbReference type="PANTHER" id="PTHR22780">
    <property type="entry name" value="ADAPTIN, ALPHA/GAMMA/EPSILON"/>
    <property type="match status" value="1"/>
</dbReference>
<dbReference type="InterPro" id="IPR002553">
    <property type="entry name" value="Clathrin/coatomer_adapt-like_N"/>
</dbReference>
<comment type="subcellular location">
    <subcellularLocation>
        <location evidence="1">Endomembrane system</location>
    </subcellularLocation>
</comment>
<feature type="region of interest" description="Disordered" evidence="6">
    <location>
        <begin position="914"/>
        <end position="941"/>
    </location>
</feature>
<evidence type="ECO:0000256" key="5">
    <source>
        <dbReference type="PIRNR" id="PIRNR037097"/>
    </source>
</evidence>
<keyword evidence="3 5" id="KW-0653">Protein transport</keyword>
<dbReference type="FunCoup" id="A0A068UG44">
    <property type="interactions" value="3213"/>
</dbReference>
<dbReference type="SUPFAM" id="SSF48371">
    <property type="entry name" value="ARM repeat"/>
    <property type="match status" value="1"/>
</dbReference>
<evidence type="ECO:0000313" key="9">
    <source>
        <dbReference type="Proteomes" id="UP000295252"/>
    </source>
</evidence>
<dbReference type="Gramene" id="CDP07217">
    <property type="protein sequence ID" value="CDP07217"/>
    <property type="gene ID" value="GSCOC_T00024399001"/>
</dbReference>
<evidence type="ECO:0000256" key="1">
    <source>
        <dbReference type="ARBA" id="ARBA00004308"/>
    </source>
</evidence>
<evidence type="ECO:0000256" key="2">
    <source>
        <dbReference type="ARBA" id="ARBA00022448"/>
    </source>
</evidence>
<dbReference type="InterPro" id="IPR017109">
    <property type="entry name" value="AP4_complex_esu"/>
</dbReference>
<dbReference type="Gene3D" id="1.25.10.10">
    <property type="entry name" value="Leucine-rich Repeat Variant"/>
    <property type="match status" value="1"/>
</dbReference>
<evidence type="ECO:0000256" key="6">
    <source>
        <dbReference type="SAM" id="MobiDB-lite"/>
    </source>
</evidence>
<dbReference type="PIRSF" id="PIRSF037097">
    <property type="entry name" value="AP4_complex_epsilon"/>
    <property type="match status" value="1"/>
</dbReference>
<protein>
    <recommendedName>
        <fullName evidence="5">AP-4 complex subunit epsilon</fullName>
    </recommendedName>
</protein>
<name>A0A068UG44_COFCA</name>
<feature type="domain" description="Clathrin/coatomer adaptor adaptin-like N-terminal" evidence="7">
    <location>
        <begin position="42"/>
        <end position="581"/>
    </location>
</feature>
<dbReference type="PhylomeDB" id="A0A068UG44"/>
<dbReference type="GO" id="GO:0016192">
    <property type="term" value="P:vesicle-mediated transport"/>
    <property type="evidence" value="ECO:0007669"/>
    <property type="project" value="UniProtKB-UniRule"/>
</dbReference>
<accession>A0A068UG44</accession>
<feature type="compositionally biased region" description="Polar residues" evidence="6">
    <location>
        <begin position="925"/>
        <end position="936"/>
    </location>
</feature>
<dbReference type="EMBL" id="HG739109">
    <property type="protein sequence ID" value="CDP07217.1"/>
    <property type="molecule type" value="Genomic_DNA"/>
</dbReference>
<feature type="compositionally biased region" description="Low complexity" evidence="6">
    <location>
        <begin position="749"/>
        <end position="761"/>
    </location>
</feature>
<evidence type="ECO:0000256" key="4">
    <source>
        <dbReference type="ARBA" id="ARBA00023136"/>
    </source>
</evidence>
<keyword evidence="4 5" id="KW-0472">Membrane</keyword>
<dbReference type="GO" id="GO:0012505">
    <property type="term" value="C:endomembrane system"/>
    <property type="evidence" value="ECO:0007669"/>
    <property type="project" value="UniProtKB-SubCell"/>
</dbReference>
<dbReference type="GO" id="GO:0006886">
    <property type="term" value="P:intracellular protein transport"/>
    <property type="evidence" value="ECO:0007669"/>
    <property type="project" value="UniProtKB-UniRule"/>
</dbReference>
<proteinExistence type="inferred from homology"/>
<feature type="region of interest" description="Disordered" evidence="6">
    <location>
        <begin position="781"/>
        <end position="846"/>
    </location>
</feature>
<dbReference type="GO" id="GO:0030124">
    <property type="term" value="C:AP-4 adaptor complex"/>
    <property type="evidence" value="ECO:0007669"/>
    <property type="project" value="UniProtKB-UniRule"/>
</dbReference>
<comment type="subunit">
    <text evidence="5">Adaptor protein complex 4 (AP-4) is a heterotetramer composed of two large adaptins, a medium adaptin and a small adaptin.</text>
</comment>
<keyword evidence="2 5" id="KW-0813">Transport</keyword>
<dbReference type="Pfam" id="PF01602">
    <property type="entry name" value="Adaptin_N"/>
    <property type="match status" value="1"/>
</dbReference>
<dbReference type="AlphaFoldDB" id="A0A068UG44"/>
<dbReference type="OMA" id="ADNNMEI"/>
<dbReference type="STRING" id="49390.A0A068UG44"/>